<accession>A0A845SLD0</accession>
<dbReference type="RefSeq" id="WP_162366096.1">
    <property type="nucleotide sequence ID" value="NZ_WUBS01000007.1"/>
</dbReference>
<dbReference type="AlphaFoldDB" id="A0A845SLD0"/>
<evidence type="ECO:0000313" key="1">
    <source>
        <dbReference type="EMBL" id="NDL63378.1"/>
    </source>
</evidence>
<protein>
    <submittedName>
        <fullName evidence="1">Uncharacterized protein</fullName>
    </submittedName>
</protein>
<dbReference type="EMBL" id="WUBS01000007">
    <property type="protein sequence ID" value="NDL63378.1"/>
    <property type="molecule type" value="Genomic_DNA"/>
</dbReference>
<organism evidence="1 2">
    <name type="scientific">Acerihabitans arboris</name>
    <dbReference type="NCBI Taxonomy" id="2691583"/>
    <lineage>
        <taxon>Bacteria</taxon>
        <taxon>Pseudomonadati</taxon>
        <taxon>Pseudomonadota</taxon>
        <taxon>Gammaproteobacteria</taxon>
        <taxon>Enterobacterales</taxon>
        <taxon>Pectobacteriaceae</taxon>
        <taxon>Acerihabitans</taxon>
    </lineage>
</organism>
<sequence length="109" mass="12725">MDVDTLPAFLQAIGRRQACRWRYRPDIILACAFPARPVLTLRIDGYAHLWDLLRQMLTDRYQEPARYDGFYVGVEAPATLAVFYRPQEEATDIDYREGIMRMLALARLD</sequence>
<proteinExistence type="predicted"/>
<name>A0A845SLD0_9GAMM</name>
<reference evidence="1 2" key="1">
    <citation type="submission" date="2019-12" db="EMBL/GenBank/DDBJ databases">
        <authorList>
            <person name="Lee S.D."/>
        </authorList>
    </citation>
    <scope>NUCLEOTIDE SEQUENCE [LARGE SCALE GENOMIC DNA]</scope>
    <source>
        <strain evidence="1 2">SAP-6</strain>
    </source>
</reference>
<gene>
    <name evidence="1" type="ORF">GRH90_11555</name>
</gene>
<dbReference type="Proteomes" id="UP000461443">
    <property type="component" value="Unassembled WGS sequence"/>
</dbReference>
<keyword evidence="2" id="KW-1185">Reference proteome</keyword>
<reference evidence="1 2" key="2">
    <citation type="submission" date="2020-02" db="EMBL/GenBank/DDBJ databases">
        <title>The new genus of Enterobacteriales.</title>
        <authorList>
            <person name="Kim I.S."/>
        </authorList>
    </citation>
    <scope>NUCLEOTIDE SEQUENCE [LARGE SCALE GENOMIC DNA]</scope>
    <source>
        <strain evidence="1 2">SAP-6</strain>
    </source>
</reference>
<evidence type="ECO:0000313" key="2">
    <source>
        <dbReference type="Proteomes" id="UP000461443"/>
    </source>
</evidence>
<comment type="caution">
    <text evidence="1">The sequence shown here is derived from an EMBL/GenBank/DDBJ whole genome shotgun (WGS) entry which is preliminary data.</text>
</comment>